<sequence>MVRVVFSGPWDAKESSAAEVGAICLSLKVFLEMGWMGSCSLIIEVGSSEVFHWIENKGSRPWSLVSIFKGIESRVSSIGNLSFSRVDKQGNGMAFALAAAGLKRQNMFNAWW</sequence>
<evidence type="ECO:0000313" key="1">
    <source>
        <dbReference type="EMBL" id="KAH1130988.1"/>
    </source>
</evidence>
<dbReference type="GO" id="GO:0003676">
    <property type="term" value="F:nucleic acid binding"/>
    <property type="evidence" value="ECO:0007669"/>
    <property type="project" value="InterPro"/>
</dbReference>
<organism evidence="1 2">
    <name type="scientific">Gossypium stocksii</name>
    <dbReference type="NCBI Taxonomy" id="47602"/>
    <lineage>
        <taxon>Eukaryota</taxon>
        <taxon>Viridiplantae</taxon>
        <taxon>Streptophyta</taxon>
        <taxon>Embryophyta</taxon>
        <taxon>Tracheophyta</taxon>
        <taxon>Spermatophyta</taxon>
        <taxon>Magnoliopsida</taxon>
        <taxon>eudicotyledons</taxon>
        <taxon>Gunneridae</taxon>
        <taxon>Pentapetalae</taxon>
        <taxon>rosids</taxon>
        <taxon>malvids</taxon>
        <taxon>Malvales</taxon>
        <taxon>Malvaceae</taxon>
        <taxon>Malvoideae</taxon>
        <taxon>Gossypium</taxon>
    </lineage>
</organism>
<dbReference type="InterPro" id="IPR036397">
    <property type="entry name" value="RNaseH_sf"/>
</dbReference>
<dbReference type="AlphaFoldDB" id="A0A9D3WLM9"/>
<name>A0A9D3WLM9_9ROSI</name>
<proteinExistence type="predicted"/>
<comment type="caution">
    <text evidence="1">The sequence shown here is derived from an EMBL/GenBank/DDBJ whole genome shotgun (WGS) entry which is preliminary data.</text>
</comment>
<keyword evidence="2" id="KW-1185">Reference proteome</keyword>
<accession>A0A9D3WLM9</accession>
<dbReference type="EMBL" id="JAIQCV010000001">
    <property type="protein sequence ID" value="KAH1130988.1"/>
    <property type="molecule type" value="Genomic_DNA"/>
</dbReference>
<protein>
    <recommendedName>
        <fullName evidence="3">RNase H type-1 domain-containing protein</fullName>
    </recommendedName>
</protein>
<reference evidence="1 2" key="1">
    <citation type="journal article" date="2021" name="Plant Biotechnol. J.">
        <title>Multi-omics assisted identification of the key and species-specific regulatory components of drought-tolerant mechanisms in Gossypium stocksii.</title>
        <authorList>
            <person name="Yu D."/>
            <person name="Ke L."/>
            <person name="Zhang D."/>
            <person name="Wu Y."/>
            <person name="Sun Y."/>
            <person name="Mei J."/>
            <person name="Sun J."/>
            <person name="Sun Y."/>
        </authorList>
    </citation>
    <scope>NUCLEOTIDE SEQUENCE [LARGE SCALE GENOMIC DNA]</scope>
    <source>
        <strain evidence="2">cv. E1</strain>
        <tissue evidence="1">Leaf</tissue>
    </source>
</reference>
<evidence type="ECO:0000313" key="2">
    <source>
        <dbReference type="Proteomes" id="UP000828251"/>
    </source>
</evidence>
<dbReference type="OrthoDB" id="979706at2759"/>
<gene>
    <name evidence="1" type="ORF">J1N35_002366</name>
</gene>
<dbReference type="Proteomes" id="UP000828251">
    <property type="component" value="Unassembled WGS sequence"/>
</dbReference>
<evidence type="ECO:0008006" key="3">
    <source>
        <dbReference type="Google" id="ProtNLM"/>
    </source>
</evidence>
<dbReference type="Gene3D" id="3.30.420.10">
    <property type="entry name" value="Ribonuclease H-like superfamily/Ribonuclease H"/>
    <property type="match status" value="1"/>
</dbReference>